<dbReference type="Pfam" id="PF10327">
    <property type="entry name" value="7TM_GPCR_Sri"/>
    <property type="match status" value="1"/>
</dbReference>
<reference evidence="1" key="2">
    <citation type="submission" date="2022-06" db="UniProtKB">
        <authorList>
            <consortium name="EnsemblMetazoa"/>
        </authorList>
    </citation>
    <scope>IDENTIFICATION</scope>
    <source>
        <strain evidence="1">PS312</strain>
    </source>
</reference>
<name>A0A2A6BE40_PRIPA</name>
<accession>A0A2A6BE40</accession>
<accession>A0A8R1UUQ0</accession>
<evidence type="ECO:0000313" key="1">
    <source>
        <dbReference type="EnsemblMetazoa" id="PPA39270.1"/>
    </source>
</evidence>
<organism evidence="1 2">
    <name type="scientific">Pristionchus pacificus</name>
    <name type="common">Parasitic nematode worm</name>
    <dbReference type="NCBI Taxonomy" id="54126"/>
    <lineage>
        <taxon>Eukaryota</taxon>
        <taxon>Metazoa</taxon>
        <taxon>Ecdysozoa</taxon>
        <taxon>Nematoda</taxon>
        <taxon>Chromadorea</taxon>
        <taxon>Rhabditida</taxon>
        <taxon>Rhabditina</taxon>
        <taxon>Diplogasteromorpha</taxon>
        <taxon>Diplogasteroidea</taxon>
        <taxon>Neodiplogasteridae</taxon>
        <taxon>Pristionchus</taxon>
    </lineage>
</organism>
<dbReference type="AlphaFoldDB" id="A0A2A6BE40"/>
<gene>
    <name evidence="1" type="primary">WBGene00277639</name>
</gene>
<protein>
    <submittedName>
        <fullName evidence="1">G protein-coupled receptor</fullName>
    </submittedName>
</protein>
<dbReference type="EnsemblMetazoa" id="PPA39270.1">
    <property type="protein sequence ID" value="PPA39270.1"/>
    <property type="gene ID" value="WBGene00277639"/>
</dbReference>
<dbReference type="PANTHER" id="PTHR45830:SF15">
    <property type="entry name" value="SERPENTINE RECEPTOR, CLASS I"/>
    <property type="match status" value="1"/>
</dbReference>
<dbReference type="InterPro" id="IPR019429">
    <property type="entry name" value="7TM_GPCR_serpentine_rcpt_Sri"/>
</dbReference>
<dbReference type="PANTHER" id="PTHR45830">
    <property type="entry name" value="SERPENTINE RECEPTOR, CLASS I"/>
    <property type="match status" value="1"/>
</dbReference>
<keyword evidence="2" id="KW-1185">Reference proteome</keyword>
<reference evidence="2" key="1">
    <citation type="journal article" date="2008" name="Nat. Genet.">
        <title>The Pristionchus pacificus genome provides a unique perspective on nematode lifestyle and parasitism.</title>
        <authorList>
            <person name="Dieterich C."/>
            <person name="Clifton S.W."/>
            <person name="Schuster L.N."/>
            <person name="Chinwalla A."/>
            <person name="Delehaunty K."/>
            <person name="Dinkelacker I."/>
            <person name="Fulton L."/>
            <person name="Fulton R."/>
            <person name="Godfrey J."/>
            <person name="Minx P."/>
            <person name="Mitreva M."/>
            <person name="Roeseler W."/>
            <person name="Tian H."/>
            <person name="Witte H."/>
            <person name="Yang S.P."/>
            <person name="Wilson R.K."/>
            <person name="Sommer R.J."/>
        </authorList>
    </citation>
    <scope>NUCLEOTIDE SEQUENCE [LARGE SCALE GENOMIC DNA]</scope>
    <source>
        <strain evidence="2">PS312</strain>
    </source>
</reference>
<dbReference type="Proteomes" id="UP000005239">
    <property type="component" value="Unassembled WGS sequence"/>
</dbReference>
<sequence>MATLSLINKHDSSVISVYVTVNYIITALSLFIDIAVILIIYRFTPASSKGYRNHLVTVMVIIGVSSTLYLCFFFQPLSTAPLPCIYTQGVIKSLLNLDTHWAFTIFVTIVALNAPPLVNCFIYRHQCLLLPASRYRLSNRSIIFLTLFIYIYFLSHGIGVYFMRYDASIQDAYLNNKLRGFSMMEMRSIACYNTDRFIVFFQVTCVTCGSCLLFLCASGMMAANIICPLVLFFVQFSFSLNNDILPLIALEVTSAYSATFGILLIAMTNTYRSGIISIISKRRLIGGGITLVLPSTPFSTISIREHSWTYR</sequence>
<evidence type="ECO:0000313" key="2">
    <source>
        <dbReference type="Proteomes" id="UP000005239"/>
    </source>
</evidence>
<dbReference type="OrthoDB" id="5844054at2759"/>
<proteinExistence type="predicted"/>